<dbReference type="PANTHER" id="PTHR31079">
    <property type="entry name" value="NAC DOMAIN-CONTAINING PROTEIN 73"/>
    <property type="match status" value="1"/>
</dbReference>
<dbReference type="EMBL" id="RDQH01000339">
    <property type="protein sequence ID" value="RXH79345.1"/>
    <property type="molecule type" value="Genomic_DNA"/>
</dbReference>
<dbReference type="PROSITE" id="PS51005">
    <property type="entry name" value="NAC"/>
    <property type="match status" value="1"/>
</dbReference>
<evidence type="ECO:0000313" key="7">
    <source>
        <dbReference type="EMBL" id="RXH79345.1"/>
    </source>
</evidence>
<feature type="region of interest" description="Disordered" evidence="5">
    <location>
        <begin position="273"/>
        <end position="305"/>
    </location>
</feature>
<feature type="domain" description="NAC" evidence="6">
    <location>
        <begin position="86"/>
        <end position="245"/>
    </location>
</feature>
<dbReference type="InterPro" id="IPR044799">
    <property type="entry name" value="SOG1-like"/>
</dbReference>
<dbReference type="AlphaFoldDB" id="A0A498IBI3"/>
<proteinExistence type="predicted"/>
<protein>
    <recommendedName>
        <fullName evidence="6">NAC domain-containing protein</fullName>
    </recommendedName>
</protein>
<comment type="caution">
    <text evidence="7">The sequence shown here is derived from an EMBL/GenBank/DDBJ whole genome shotgun (WGS) entry which is preliminary data.</text>
</comment>
<keyword evidence="4" id="KW-0539">Nucleus</keyword>
<organism evidence="7 8">
    <name type="scientific">Malus domestica</name>
    <name type="common">Apple</name>
    <name type="synonym">Pyrus malus</name>
    <dbReference type="NCBI Taxonomy" id="3750"/>
    <lineage>
        <taxon>Eukaryota</taxon>
        <taxon>Viridiplantae</taxon>
        <taxon>Streptophyta</taxon>
        <taxon>Embryophyta</taxon>
        <taxon>Tracheophyta</taxon>
        <taxon>Spermatophyta</taxon>
        <taxon>Magnoliopsida</taxon>
        <taxon>eudicotyledons</taxon>
        <taxon>Gunneridae</taxon>
        <taxon>Pentapetalae</taxon>
        <taxon>rosids</taxon>
        <taxon>fabids</taxon>
        <taxon>Rosales</taxon>
        <taxon>Rosaceae</taxon>
        <taxon>Amygdaloideae</taxon>
        <taxon>Maleae</taxon>
        <taxon>Malus</taxon>
    </lineage>
</organism>
<feature type="region of interest" description="Disordered" evidence="5">
    <location>
        <begin position="404"/>
        <end position="423"/>
    </location>
</feature>
<dbReference type="Pfam" id="PF02365">
    <property type="entry name" value="NAM"/>
    <property type="match status" value="1"/>
</dbReference>
<keyword evidence="2" id="KW-0238">DNA-binding</keyword>
<accession>A0A498IBI3</accession>
<evidence type="ECO:0000256" key="2">
    <source>
        <dbReference type="ARBA" id="ARBA00023125"/>
    </source>
</evidence>
<reference evidence="7 8" key="1">
    <citation type="submission" date="2018-10" db="EMBL/GenBank/DDBJ databases">
        <title>A high-quality apple genome assembly.</title>
        <authorList>
            <person name="Hu J."/>
        </authorList>
    </citation>
    <scope>NUCLEOTIDE SEQUENCE [LARGE SCALE GENOMIC DNA]</scope>
    <source>
        <strain evidence="8">cv. HFTH1</strain>
        <tissue evidence="7">Young leaf</tissue>
    </source>
</reference>
<dbReference type="GO" id="GO:0000976">
    <property type="term" value="F:transcription cis-regulatory region binding"/>
    <property type="evidence" value="ECO:0007669"/>
    <property type="project" value="TreeGrafter"/>
</dbReference>
<dbReference type="STRING" id="3750.A0A498IBI3"/>
<keyword evidence="1" id="KW-0805">Transcription regulation</keyword>
<feature type="compositionally biased region" description="Basic and acidic residues" evidence="5">
    <location>
        <begin position="411"/>
        <end position="423"/>
    </location>
</feature>
<evidence type="ECO:0000256" key="3">
    <source>
        <dbReference type="ARBA" id="ARBA00023163"/>
    </source>
</evidence>
<gene>
    <name evidence="7" type="ORF">DVH24_040492</name>
</gene>
<dbReference type="GO" id="GO:0005634">
    <property type="term" value="C:nucleus"/>
    <property type="evidence" value="ECO:0007669"/>
    <property type="project" value="TreeGrafter"/>
</dbReference>
<name>A0A498IBI3_MALDO</name>
<dbReference type="PANTHER" id="PTHR31079:SF9">
    <property type="entry name" value="SUPPRESSOR OF GAMMA RESPONSE 1"/>
    <property type="match status" value="1"/>
</dbReference>
<evidence type="ECO:0000256" key="5">
    <source>
        <dbReference type="SAM" id="MobiDB-lite"/>
    </source>
</evidence>
<keyword evidence="8" id="KW-1185">Reference proteome</keyword>
<keyword evidence="3" id="KW-0804">Transcription</keyword>
<evidence type="ECO:0000256" key="1">
    <source>
        <dbReference type="ARBA" id="ARBA00023015"/>
    </source>
</evidence>
<dbReference type="SUPFAM" id="SSF101941">
    <property type="entry name" value="NAC domain"/>
    <property type="match status" value="1"/>
</dbReference>
<dbReference type="InterPro" id="IPR003441">
    <property type="entry name" value="NAC-dom"/>
</dbReference>
<sequence length="484" mass="54564">MGAADCFKCNHLCNTCRPSWLFDKNRIATKIRSASGSYDSVGIKWQSNPTKSCPKCQYTMDNSDVRTLKIRVFAISFQVAQEWPGLPKGVKFDPTDQEIMWHLLAKSGVGDQKPHPFIDEFILTVDDDEGICCSHPRKLPNVKLDGSPSHFFHRAIKAYNTGTRKRRKIHDGDGDGDVRWHKTGRTKPVILDGVQRGCKKIMVLYMSTVGGGKPVKTNWVMHQYHLGIEEDEKDGEYVISKIYYQQQEAKQADKTDQDVPESIDAVITKVDPVTPKSATPEPPRAERKLGDFHLGLDTPAPSRDPLLQYREEDGAEDEVRPDVDSALDEVHPEVNRAEDVRPESEIPDDYDQHKVENQADEVINNTENIDHAQEDPKWWDNESQNLLDSQQLVEGLSLCDELLQSQSPNRGGHENGEQAHVKPRLADYAKLGPEDLKKDLEACQNIVLDPANIMDLDTPPDFRLSQLEFGSQESFLSWGGKVAD</sequence>
<evidence type="ECO:0000313" key="8">
    <source>
        <dbReference type="Proteomes" id="UP000290289"/>
    </source>
</evidence>
<dbReference type="Gene3D" id="2.170.150.80">
    <property type="entry name" value="NAC domain"/>
    <property type="match status" value="1"/>
</dbReference>
<feature type="region of interest" description="Disordered" evidence="5">
    <location>
        <begin position="163"/>
        <end position="182"/>
    </location>
</feature>
<dbReference type="Proteomes" id="UP000290289">
    <property type="component" value="Chromosome 13"/>
</dbReference>
<dbReference type="GO" id="GO:0003700">
    <property type="term" value="F:DNA-binding transcription factor activity"/>
    <property type="evidence" value="ECO:0007669"/>
    <property type="project" value="InterPro"/>
</dbReference>
<evidence type="ECO:0000259" key="6">
    <source>
        <dbReference type="PROSITE" id="PS51005"/>
    </source>
</evidence>
<dbReference type="InterPro" id="IPR036093">
    <property type="entry name" value="NAC_dom_sf"/>
</dbReference>
<evidence type="ECO:0000256" key="4">
    <source>
        <dbReference type="ARBA" id="ARBA00023242"/>
    </source>
</evidence>
<feature type="compositionally biased region" description="Basic and acidic residues" evidence="5">
    <location>
        <begin position="170"/>
        <end position="180"/>
    </location>
</feature>
<dbReference type="FunFam" id="2.170.150.80:FF:000009">
    <property type="entry name" value="NAC domain-containing protein 8"/>
    <property type="match status" value="1"/>
</dbReference>